<proteinExistence type="predicted"/>
<dbReference type="Proteomes" id="UP000828390">
    <property type="component" value="Unassembled WGS sequence"/>
</dbReference>
<dbReference type="EMBL" id="JAIWYP010000016">
    <property type="protein sequence ID" value="KAH3696757.1"/>
    <property type="molecule type" value="Genomic_DNA"/>
</dbReference>
<evidence type="ECO:0000256" key="1">
    <source>
        <dbReference type="SAM" id="MobiDB-lite"/>
    </source>
</evidence>
<reference evidence="2" key="2">
    <citation type="submission" date="2020-11" db="EMBL/GenBank/DDBJ databases">
        <authorList>
            <person name="McCartney M.A."/>
            <person name="Auch B."/>
            <person name="Kono T."/>
            <person name="Mallez S."/>
            <person name="Becker A."/>
            <person name="Gohl D.M."/>
            <person name="Silverstein K.A.T."/>
            <person name="Koren S."/>
            <person name="Bechman K.B."/>
            <person name="Herman A."/>
            <person name="Abrahante J.E."/>
            <person name="Garbe J."/>
        </authorList>
    </citation>
    <scope>NUCLEOTIDE SEQUENCE</scope>
    <source>
        <strain evidence="2">Duluth1</strain>
        <tissue evidence="2">Whole animal</tissue>
    </source>
</reference>
<organism evidence="2 3">
    <name type="scientific">Dreissena polymorpha</name>
    <name type="common">Zebra mussel</name>
    <name type="synonym">Mytilus polymorpha</name>
    <dbReference type="NCBI Taxonomy" id="45954"/>
    <lineage>
        <taxon>Eukaryota</taxon>
        <taxon>Metazoa</taxon>
        <taxon>Spiralia</taxon>
        <taxon>Lophotrochozoa</taxon>
        <taxon>Mollusca</taxon>
        <taxon>Bivalvia</taxon>
        <taxon>Autobranchia</taxon>
        <taxon>Heteroconchia</taxon>
        <taxon>Euheterodonta</taxon>
        <taxon>Imparidentia</taxon>
        <taxon>Neoheterodontei</taxon>
        <taxon>Myida</taxon>
        <taxon>Dreissenoidea</taxon>
        <taxon>Dreissenidae</taxon>
        <taxon>Dreissena</taxon>
    </lineage>
</organism>
<evidence type="ECO:0000313" key="3">
    <source>
        <dbReference type="Proteomes" id="UP000828390"/>
    </source>
</evidence>
<name>A0A9D4BJ24_DREPO</name>
<gene>
    <name evidence="2" type="ORF">DPMN_084233</name>
</gene>
<evidence type="ECO:0000313" key="2">
    <source>
        <dbReference type="EMBL" id="KAH3696757.1"/>
    </source>
</evidence>
<protein>
    <submittedName>
        <fullName evidence="2">Uncharacterized protein</fullName>
    </submittedName>
</protein>
<reference evidence="2" key="1">
    <citation type="journal article" date="2019" name="bioRxiv">
        <title>The Genome of the Zebra Mussel, Dreissena polymorpha: A Resource for Invasive Species Research.</title>
        <authorList>
            <person name="McCartney M.A."/>
            <person name="Auch B."/>
            <person name="Kono T."/>
            <person name="Mallez S."/>
            <person name="Zhang Y."/>
            <person name="Obille A."/>
            <person name="Becker A."/>
            <person name="Abrahante J.E."/>
            <person name="Garbe J."/>
            <person name="Badalamenti J.P."/>
            <person name="Herman A."/>
            <person name="Mangelson H."/>
            <person name="Liachko I."/>
            <person name="Sullivan S."/>
            <person name="Sone E.D."/>
            <person name="Koren S."/>
            <person name="Silverstein K.A.T."/>
            <person name="Beckman K.B."/>
            <person name="Gohl D.M."/>
        </authorList>
    </citation>
    <scope>NUCLEOTIDE SEQUENCE</scope>
    <source>
        <strain evidence="2">Duluth1</strain>
        <tissue evidence="2">Whole animal</tissue>
    </source>
</reference>
<comment type="caution">
    <text evidence="2">The sequence shown here is derived from an EMBL/GenBank/DDBJ whole genome shotgun (WGS) entry which is preliminary data.</text>
</comment>
<sequence>MGFFPVNLGSWIVRKFRGESTKKDKRNGQKSISTPAAKRHHAISSTFAPFQCIVGISSTPFESQKHKIDRNVILDINAFKFNHTVQSVEIQANPPAPDILYESTGYVMSPICHNQTSNNQDDTQSVQLTRNDTTNNGMSNCYNTFDILEGLDKNETTYNGISNCYYTQDILEVFSEHASAAGCTTGTSARYSIKSDETTASLGRLFRDRINSCENIYKMEDTAEKSLVNKTERPNQLSDVCSVNFERSTSGHHVSITPQPRRGYLGARQLKRLFSLPRKFACLQAGDSSIPPSPYSSSFYKVKDKRDFIKANDSQVSNSSAEYQIASIHTDDRNDDGETDTYVVDYTDDERDAELSDSCYDTSTSCMLDTTATIFTVISETGTTPVKQIHIDHLDISIDC</sequence>
<dbReference type="AlphaFoldDB" id="A0A9D4BJ24"/>
<feature type="region of interest" description="Disordered" evidence="1">
    <location>
        <begin position="19"/>
        <end position="40"/>
    </location>
</feature>
<keyword evidence="3" id="KW-1185">Reference proteome</keyword>
<accession>A0A9D4BJ24</accession>